<sequence>MDGSRQSKDLKYFQFSCTMPSTIQQYILESRHHYFGIWTGFSNGMSRIPELRICTSHGQLCHWRALPVE</sequence>
<name>J3LSN0_ORYBR</name>
<reference evidence="1" key="1">
    <citation type="journal article" date="2013" name="Nat. Commun.">
        <title>Whole-genome sequencing of Oryza brachyantha reveals mechanisms underlying Oryza genome evolution.</title>
        <authorList>
            <person name="Chen J."/>
            <person name="Huang Q."/>
            <person name="Gao D."/>
            <person name="Wang J."/>
            <person name="Lang Y."/>
            <person name="Liu T."/>
            <person name="Li B."/>
            <person name="Bai Z."/>
            <person name="Luis Goicoechea J."/>
            <person name="Liang C."/>
            <person name="Chen C."/>
            <person name="Zhang W."/>
            <person name="Sun S."/>
            <person name="Liao Y."/>
            <person name="Zhang X."/>
            <person name="Yang L."/>
            <person name="Song C."/>
            <person name="Wang M."/>
            <person name="Shi J."/>
            <person name="Liu G."/>
            <person name="Liu J."/>
            <person name="Zhou H."/>
            <person name="Zhou W."/>
            <person name="Yu Q."/>
            <person name="An N."/>
            <person name="Chen Y."/>
            <person name="Cai Q."/>
            <person name="Wang B."/>
            <person name="Liu B."/>
            <person name="Min J."/>
            <person name="Huang Y."/>
            <person name="Wu H."/>
            <person name="Li Z."/>
            <person name="Zhang Y."/>
            <person name="Yin Y."/>
            <person name="Song W."/>
            <person name="Jiang J."/>
            <person name="Jackson S.A."/>
            <person name="Wing R.A."/>
            <person name="Wang J."/>
            <person name="Chen M."/>
        </authorList>
    </citation>
    <scope>NUCLEOTIDE SEQUENCE [LARGE SCALE GENOMIC DNA]</scope>
    <source>
        <strain evidence="1">cv. IRGC 101232</strain>
    </source>
</reference>
<protein>
    <submittedName>
        <fullName evidence="1">Uncharacterized protein</fullName>
    </submittedName>
</protein>
<dbReference type="AlphaFoldDB" id="J3LSN0"/>
<dbReference type="HOGENOM" id="CLU_2779905_0_0_1"/>
<evidence type="ECO:0000313" key="1">
    <source>
        <dbReference type="EnsemblPlants" id="OB03G40560.1"/>
    </source>
</evidence>
<reference evidence="1" key="2">
    <citation type="submission" date="2013-04" db="UniProtKB">
        <authorList>
            <consortium name="EnsemblPlants"/>
        </authorList>
    </citation>
    <scope>IDENTIFICATION</scope>
</reference>
<proteinExistence type="predicted"/>
<dbReference type="EnsemblPlants" id="OB03G40560.1">
    <property type="protein sequence ID" value="OB03G40560.1"/>
    <property type="gene ID" value="OB03G40560"/>
</dbReference>
<dbReference type="Gramene" id="OB03G40560.1">
    <property type="protein sequence ID" value="OB03G40560.1"/>
    <property type="gene ID" value="OB03G40560"/>
</dbReference>
<accession>J3LSN0</accession>
<organism evidence="1">
    <name type="scientific">Oryza brachyantha</name>
    <name type="common">malo sina</name>
    <dbReference type="NCBI Taxonomy" id="4533"/>
    <lineage>
        <taxon>Eukaryota</taxon>
        <taxon>Viridiplantae</taxon>
        <taxon>Streptophyta</taxon>
        <taxon>Embryophyta</taxon>
        <taxon>Tracheophyta</taxon>
        <taxon>Spermatophyta</taxon>
        <taxon>Magnoliopsida</taxon>
        <taxon>Liliopsida</taxon>
        <taxon>Poales</taxon>
        <taxon>Poaceae</taxon>
        <taxon>BOP clade</taxon>
        <taxon>Oryzoideae</taxon>
        <taxon>Oryzeae</taxon>
        <taxon>Oryzinae</taxon>
        <taxon>Oryza</taxon>
    </lineage>
</organism>
<evidence type="ECO:0000313" key="2">
    <source>
        <dbReference type="Proteomes" id="UP000006038"/>
    </source>
</evidence>
<keyword evidence="2" id="KW-1185">Reference proteome</keyword>
<dbReference type="Proteomes" id="UP000006038">
    <property type="component" value="Chromosome 3"/>
</dbReference>